<feature type="active site" description="Proton donor/acceptor" evidence="4">
    <location>
        <position position="158"/>
    </location>
</feature>
<dbReference type="HOGENOM" id="CLU_064444_0_0_5"/>
<dbReference type="NCBIfam" id="TIGR01093">
    <property type="entry name" value="aroD"/>
    <property type="match status" value="1"/>
</dbReference>
<feature type="binding site" evidence="4">
    <location>
        <position position="251"/>
    </location>
    <ligand>
        <name>3-dehydroquinate</name>
        <dbReference type="ChEBI" id="CHEBI:32364"/>
    </ligand>
</feature>
<comment type="catalytic activity">
    <reaction evidence="1 4">
        <text>3-dehydroquinate = 3-dehydroshikimate + H2O</text>
        <dbReference type="Rhea" id="RHEA:21096"/>
        <dbReference type="ChEBI" id="CHEBI:15377"/>
        <dbReference type="ChEBI" id="CHEBI:16630"/>
        <dbReference type="ChEBI" id="CHEBI:32364"/>
        <dbReference type="EC" id="4.2.1.10"/>
    </reaction>
</comment>
<dbReference type="UniPathway" id="UPA00053">
    <property type="reaction ID" value="UER00086"/>
</dbReference>
<evidence type="ECO:0000256" key="3">
    <source>
        <dbReference type="ARBA" id="ARBA00023270"/>
    </source>
</evidence>
<dbReference type="KEGG" id="bid:Bind_2125"/>
<organism evidence="5 6">
    <name type="scientific">Beijerinckia indica subsp. indica (strain ATCC 9039 / DSM 1715 / NCIMB 8712)</name>
    <dbReference type="NCBI Taxonomy" id="395963"/>
    <lineage>
        <taxon>Bacteria</taxon>
        <taxon>Pseudomonadati</taxon>
        <taxon>Pseudomonadota</taxon>
        <taxon>Alphaproteobacteria</taxon>
        <taxon>Hyphomicrobiales</taxon>
        <taxon>Beijerinckiaceae</taxon>
        <taxon>Beijerinckia</taxon>
    </lineage>
</organism>
<dbReference type="Gene3D" id="3.20.20.70">
    <property type="entry name" value="Aldolase class I"/>
    <property type="match status" value="1"/>
</dbReference>
<comment type="caution">
    <text evidence="4">Lacks conserved residue(s) required for the propagation of feature annotation.</text>
</comment>
<dbReference type="GO" id="GO:0009073">
    <property type="term" value="P:aromatic amino acid family biosynthetic process"/>
    <property type="evidence" value="ECO:0007669"/>
    <property type="project" value="UniProtKB-KW"/>
</dbReference>
<dbReference type="GO" id="GO:0003855">
    <property type="term" value="F:3-dehydroquinate dehydratase activity"/>
    <property type="evidence" value="ECO:0007669"/>
    <property type="project" value="UniProtKB-UniRule"/>
</dbReference>
<dbReference type="EC" id="4.2.1.10" evidence="4"/>
<evidence type="ECO:0000313" key="5">
    <source>
        <dbReference type="EMBL" id="ACB95745.1"/>
    </source>
</evidence>
<name>B2IG06_BEII9</name>
<keyword evidence="4" id="KW-0028">Amino-acid biosynthesis</keyword>
<evidence type="ECO:0000313" key="6">
    <source>
        <dbReference type="Proteomes" id="UP000001695"/>
    </source>
</evidence>
<dbReference type="eggNOG" id="COG0710">
    <property type="taxonomic scope" value="Bacteria"/>
</dbReference>
<dbReference type="InterPro" id="IPR001381">
    <property type="entry name" value="DHquinase_I"/>
</dbReference>
<feature type="binding site" evidence="4">
    <location>
        <position position="247"/>
    </location>
    <ligand>
        <name>3-dehydroquinate</name>
        <dbReference type="ChEBI" id="CHEBI:32364"/>
    </ligand>
</feature>
<reference evidence="6" key="1">
    <citation type="submission" date="2008-03" db="EMBL/GenBank/DDBJ databases">
        <title>Complete sequence of chromosome of Beijerinckia indica subsp. indica ATCC 9039.</title>
        <authorList>
            <consortium name="US DOE Joint Genome Institute"/>
            <person name="Copeland A."/>
            <person name="Lucas S."/>
            <person name="Lapidus A."/>
            <person name="Glavina del Rio T."/>
            <person name="Dalin E."/>
            <person name="Tice H."/>
            <person name="Bruce D."/>
            <person name="Goodwin L."/>
            <person name="Pitluck S."/>
            <person name="LaButti K."/>
            <person name="Schmutz J."/>
            <person name="Larimer F."/>
            <person name="Land M."/>
            <person name="Hauser L."/>
            <person name="Kyrpides N."/>
            <person name="Mikhailova N."/>
            <person name="Dunfield P.F."/>
            <person name="Dedysh S.N."/>
            <person name="Liesack W."/>
            <person name="Saw J.H."/>
            <person name="Alam M."/>
            <person name="Chen Y."/>
            <person name="Murrell J.C."/>
            <person name="Richardson P."/>
        </authorList>
    </citation>
    <scope>NUCLEOTIDE SEQUENCE [LARGE SCALE GENOMIC DNA]</scope>
    <source>
        <strain evidence="6">ATCC 9039 / DSM 1715 / NCIMB 8712</strain>
    </source>
</reference>
<comment type="function">
    <text evidence="4">Involved in the third step of the chorismate pathway, which leads to the biosynthesis of aromatic amino acids. Catalyzes the cis-dehydration of 3-dehydroquinate (DHQ) and introduces the first double bond of the aromatic ring to yield 3-dehydroshikimate.</text>
</comment>
<dbReference type="SUPFAM" id="SSF51569">
    <property type="entry name" value="Aldolase"/>
    <property type="match status" value="1"/>
</dbReference>
<dbReference type="PANTHER" id="PTHR43699">
    <property type="entry name" value="3-DEHYDROQUINATE DEHYDRATASE"/>
    <property type="match status" value="1"/>
</dbReference>
<dbReference type="InterPro" id="IPR050146">
    <property type="entry name" value="Type-I_3-dehydroquinase"/>
</dbReference>
<reference evidence="5 6" key="2">
    <citation type="journal article" date="2010" name="J. Bacteriol.">
        <title>Complete genome sequence of Beijerinckia indica subsp. indica.</title>
        <authorList>
            <person name="Tamas I."/>
            <person name="Dedysh S.N."/>
            <person name="Liesack W."/>
            <person name="Stott M.B."/>
            <person name="Alam M."/>
            <person name="Murrell J.C."/>
            <person name="Dunfield P.F."/>
        </authorList>
    </citation>
    <scope>NUCLEOTIDE SEQUENCE [LARGE SCALE GENOMIC DNA]</scope>
    <source>
        <strain evidence="6">ATCC 9039 / DSM 1715 / NCIMB 8712</strain>
    </source>
</reference>
<comment type="similarity">
    <text evidence="4">Belongs to the type-I 3-dehydroquinase family.</text>
</comment>
<evidence type="ECO:0000256" key="2">
    <source>
        <dbReference type="ARBA" id="ARBA00023239"/>
    </source>
</evidence>
<accession>B2IG06</accession>
<gene>
    <name evidence="4" type="primary">aroD</name>
    <name evidence="5" type="ordered locus">Bind_2125</name>
</gene>
<protein>
    <recommendedName>
        <fullName evidence="4">3-dehydroquinate dehydratase</fullName>
        <shortName evidence="4">3-dehydroquinase</shortName>
        <ecNumber evidence="4">4.2.1.10</ecNumber>
    </recommendedName>
    <alternativeName>
        <fullName evidence="4">Type I DHQase</fullName>
    </alternativeName>
    <alternativeName>
        <fullName evidence="4">Type I dehydroquinase</fullName>
        <shortName evidence="4">DHQ1</shortName>
    </alternativeName>
</protein>
<dbReference type="Pfam" id="PF01487">
    <property type="entry name" value="DHquinase_I"/>
    <property type="match status" value="1"/>
</dbReference>
<dbReference type="GO" id="GO:0046279">
    <property type="term" value="P:3,4-dihydroxybenzoate biosynthetic process"/>
    <property type="evidence" value="ECO:0007669"/>
    <property type="project" value="TreeGrafter"/>
</dbReference>
<sequence length="270" mass="29023">MLSNVAGLLEWKAEMRVVSVKDVVIGAGRPKIIVPITAKTFKDALTSATRLSEEKTLDLIELRVDYLENALDARGVAGLLREAAKIQNAKPMIVTFRTKAEGGMTALDGSSYVDFYKTILQEGRPDLIDVEVMRGDEIVREVIDAAHGVGVGVILSNHDFNGTAPAEELVARMRSMQDLGADIVKIATMPKDAGDVLQLLNATWLMHSRYAECPLITMAMAGQGVVSRLSGEVFGSAATFGMVGEASAPGQVQLHELRPVLDLIHAALGR</sequence>
<dbReference type="InterPro" id="IPR018508">
    <property type="entry name" value="3-dehydroquinate_DH_AS"/>
</dbReference>
<keyword evidence="2 4" id="KW-0456">Lyase</keyword>
<feature type="binding site" evidence="4">
    <location>
        <begin position="61"/>
        <end position="63"/>
    </location>
    <ligand>
        <name>3-dehydroquinate</name>
        <dbReference type="ChEBI" id="CHEBI:32364"/>
    </ligand>
</feature>
<feature type="binding site" evidence="4">
    <location>
        <position position="228"/>
    </location>
    <ligand>
        <name>3-dehydroquinate</name>
        <dbReference type="ChEBI" id="CHEBI:32364"/>
    </ligand>
</feature>
<dbReference type="AlphaFoldDB" id="B2IG06"/>
<feature type="binding site" evidence="4">
    <location>
        <position position="97"/>
    </location>
    <ligand>
        <name>3-dehydroquinate</name>
        <dbReference type="ChEBI" id="CHEBI:32364"/>
    </ligand>
</feature>
<dbReference type="STRING" id="395963.Bind_2125"/>
<dbReference type="PANTHER" id="PTHR43699:SF1">
    <property type="entry name" value="3-DEHYDROQUINATE DEHYDRATASE"/>
    <property type="match status" value="1"/>
</dbReference>
<comment type="pathway">
    <text evidence="4">Metabolic intermediate biosynthesis; chorismate biosynthesis; chorismate from D-erythrose 4-phosphate and phosphoenolpyruvate: step 3/7.</text>
</comment>
<keyword evidence="4" id="KW-0057">Aromatic amino acid biosynthesis</keyword>
<dbReference type="CDD" id="cd00502">
    <property type="entry name" value="DHQase_I"/>
    <property type="match status" value="1"/>
</dbReference>
<comment type="subunit">
    <text evidence="4">Homodimer.</text>
</comment>
<feature type="active site" description="Schiff-base intermediate with substrate" evidence="4">
    <location>
        <position position="185"/>
    </location>
</feature>
<dbReference type="PROSITE" id="PS01028">
    <property type="entry name" value="DEHYDROQUINASE_I"/>
    <property type="match status" value="1"/>
</dbReference>
<keyword evidence="3 4" id="KW-0704">Schiff base</keyword>
<evidence type="ECO:0000256" key="1">
    <source>
        <dbReference type="ARBA" id="ARBA00001864"/>
    </source>
</evidence>
<dbReference type="HAMAP" id="MF_00214">
    <property type="entry name" value="AroD"/>
    <property type="match status" value="1"/>
</dbReference>
<dbReference type="Proteomes" id="UP000001695">
    <property type="component" value="Chromosome"/>
</dbReference>
<dbReference type="EMBL" id="CP001016">
    <property type="protein sequence ID" value="ACB95745.1"/>
    <property type="molecule type" value="Genomic_DNA"/>
</dbReference>
<dbReference type="InterPro" id="IPR013785">
    <property type="entry name" value="Aldolase_TIM"/>
</dbReference>
<dbReference type="GO" id="GO:0008652">
    <property type="term" value="P:amino acid biosynthetic process"/>
    <property type="evidence" value="ECO:0007669"/>
    <property type="project" value="UniProtKB-KW"/>
</dbReference>
<dbReference type="FunFam" id="3.20.20.70:FF:000047">
    <property type="entry name" value="3-dehydroquinate dehydratase"/>
    <property type="match status" value="1"/>
</dbReference>
<dbReference type="GO" id="GO:0009423">
    <property type="term" value="P:chorismate biosynthetic process"/>
    <property type="evidence" value="ECO:0007669"/>
    <property type="project" value="UniProtKB-UniRule"/>
</dbReference>
<evidence type="ECO:0000256" key="4">
    <source>
        <dbReference type="HAMAP-Rule" id="MF_00214"/>
    </source>
</evidence>
<keyword evidence="6" id="KW-1185">Reference proteome</keyword>
<proteinExistence type="inferred from homology"/>